<accession>A0A9Q0CWY6</accession>
<dbReference type="SUPFAM" id="SSF46565">
    <property type="entry name" value="Chaperone J-domain"/>
    <property type="match status" value="1"/>
</dbReference>
<dbReference type="InterPro" id="IPR001623">
    <property type="entry name" value="DnaJ_domain"/>
</dbReference>
<evidence type="ECO:0000256" key="1">
    <source>
        <dbReference type="SAM" id="MobiDB-lite"/>
    </source>
</evidence>
<dbReference type="OrthoDB" id="10250354at2759"/>
<feature type="domain" description="J" evidence="2">
    <location>
        <begin position="181"/>
        <end position="247"/>
    </location>
</feature>
<keyword evidence="4" id="KW-1185">Reference proteome</keyword>
<dbReference type="PANTHER" id="PTHR45000:SF6">
    <property type="entry name" value="OS07G0124800 PROTEIN"/>
    <property type="match status" value="1"/>
</dbReference>
<dbReference type="PROSITE" id="PS50076">
    <property type="entry name" value="DNAJ_2"/>
    <property type="match status" value="1"/>
</dbReference>
<dbReference type="InterPro" id="IPR036869">
    <property type="entry name" value="J_dom_sf"/>
</dbReference>
<gene>
    <name evidence="3" type="ORF">LUZ63_001485</name>
</gene>
<dbReference type="EMBL" id="JAMQYH010000001">
    <property type="protein sequence ID" value="KAJ1701706.1"/>
    <property type="molecule type" value="Genomic_DNA"/>
</dbReference>
<sequence length="247" mass="29501">MIDREREGEKERSDSMGRKEEQTGDQPWKGRDRSWISPGFVFLGLFGAAAATASNGQWRRTVNWYSAQLWRAGFYFRYGSWTYGSGRNEAAWARYRRRVREMEEDERERVERIRRMQEVFNRERNKRMRGPEAWTDHGTGSGWHQQFQRDDWYYKTEYQNSNQRTNYRSAPTHNVNHAKSHHYSILGLDRNRSEPYSDAEIKSAFRKKALEFHPDHNQNNSAIAEAKFKEVVASYEAIQLERKRRSC</sequence>
<dbReference type="AlphaFoldDB" id="A0A9Q0CWY6"/>
<dbReference type="GO" id="GO:0005783">
    <property type="term" value="C:endoplasmic reticulum"/>
    <property type="evidence" value="ECO:0007669"/>
    <property type="project" value="UniProtKB-ARBA"/>
</dbReference>
<dbReference type="PANTHER" id="PTHR45000">
    <property type="entry name" value="CHAPERONE DNAJ-DOMAIN SUPERFAMILY PROTEIN"/>
    <property type="match status" value="1"/>
</dbReference>
<evidence type="ECO:0000259" key="2">
    <source>
        <dbReference type="PROSITE" id="PS50076"/>
    </source>
</evidence>
<dbReference type="CDD" id="cd06257">
    <property type="entry name" value="DnaJ"/>
    <property type="match status" value="1"/>
</dbReference>
<comment type="caution">
    <text evidence="3">The sequence shown here is derived from an EMBL/GenBank/DDBJ whole genome shotgun (WGS) entry which is preliminary data.</text>
</comment>
<dbReference type="SMART" id="SM00271">
    <property type="entry name" value="DnaJ"/>
    <property type="match status" value="1"/>
</dbReference>
<organism evidence="3 4">
    <name type="scientific">Rhynchospora breviuscula</name>
    <dbReference type="NCBI Taxonomy" id="2022672"/>
    <lineage>
        <taxon>Eukaryota</taxon>
        <taxon>Viridiplantae</taxon>
        <taxon>Streptophyta</taxon>
        <taxon>Embryophyta</taxon>
        <taxon>Tracheophyta</taxon>
        <taxon>Spermatophyta</taxon>
        <taxon>Magnoliopsida</taxon>
        <taxon>Liliopsida</taxon>
        <taxon>Poales</taxon>
        <taxon>Cyperaceae</taxon>
        <taxon>Cyperoideae</taxon>
        <taxon>Rhynchosporeae</taxon>
        <taxon>Rhynchospora</taxon>
    </lineage>
</organism>
<dbReference type="PRINTS" id="PR00625">
    <property type="entry name" value="JDOMAIN"/>
</dbReference>
<reference evidence="3" key="1">
    <citation type="journal article" date="2022" name="Cell">
        <title>Repeat-based holocentromeres influence genome architecture and karyotype evolution.</title>
        <authorList>
            <person name="Hofstatter P.G."/>
            <person name="Thangavel G."/>
            <person name="Lux T."/>
            <person name="Neumann P."/>
            <person name="Vondrak T."/>
            <person name="Novak P."/>
            <person name="Zhang M."/>
            <person name="Costa L."/>
            <person name="Castellani M."/>
            <person name="Scott A."/>
            <person name="Toegelov H."/>
            <person name="Fuchs J."/>
            <person name="Mata-Sucre Y."/>
            <person name="Dias Y."/>
            <person name="Vanzela A.L.L."/>
            <person name="Huettel B."/>
            <person name="Almeida C.C.S."/>
            <person name="Simkova H."/>
            <person name="Souza G."/>
            <person name="Pedrosa-Harand A."/>
            <person name="Macas J."/>
            <person name="Mayer K.F.X."/>
            <person name="Houben A."/>
            <person name="Marques A."/>
        </authorList>
    </citation>
    <scope>NUCLEOTIDE SEQUENCE</scope>
    <source>
        <strain evidence="3">RhyBre1mFocal</strain>
    </source>
</reference>
<feature type="region of interest" description="Disordered" evidence="1">
    <location>
        <begin position="1"/>
        <end position="32"/>
    </location>
</feature>
<dbReference type="Pfam" id="PF00226">
    <property type="entry name" value="DnaJ"/>
    <property type="match status" value="1"/>
</dbReference>
<name>A0A9Q0CWY6_9POAL</name>
<evidence type="ECO:0000313" key="4">
    <source>
        <dbReference type="Proteomes" id="UP001151287"/>
    </source>
</evidence>
<dbReference type="Gene3D" id="1.10.287.110">
    <property type="entry name" value="DnaJ domain"/>
    <property type="match status" value="1"/>
</dbReference>
<dbReference type="Proteomes" id="UP001151287">
    <property type="component" value="Unassembled WGS sequence"/>
</dbReference>
<proteinExistence type="predicted"/>
<protein>
    <recommendedName>
        <fullName evidence="2">J domain-containing protein</fullName>
    </recommendedName>
</protein>
<evidence type="ECO:0000313" key="3">
    <source>
        <dbReference type="EMBL" id="KAJ1701706.1"/>
    </source>
</evidence>